<dbReference type="SUPFAM" id="SSF52949">
    <property type="entry name" value="Macro domain-like"/>
    <property type="match status" value="1"/>
</dbReference>
<evidence type="ECO:0000313" key="2">
    <source>
        <dbReference type="Proteomes" id="UP000287394"/>
    </source>
</evidence>
<dbReference type="KEGG" id="ccot:CCAX7_59840"/>
<proteinExistence type="predicted"/>
<accession>A0A402CZJ1</accession>
<evidence type="ECO:0000313" key="1">
    <source>
        <dbReference type="EMBL" id="BDI33933.1"/>
    </source>
</evidence>
<sequence>MNIMSITYTIGDATDPPRDEPGIIVHVCNDIGAWGKGFVMAISKRWKQPEKEARA</sequence>
<dbReference type="Proteomes" id="UP000287394">
    <property type="component" value="Chromosome"/>
</dbReference>
<reference evidence="1 2" key="1">
    <citation type="journal article" date="2019" name="Int. J. Syst. Evol. Microbiol.">
        <title>Capsulimonas corticalis gen. nov., sp. nov., an aerobic capsulated bacterium, of a novel bacterial order, Capsulimonadales ord. nov., of the class Armatimonadia of the phylum Armatimonadetes.</title>
        <authorList>
            <person name="Li J."/>
            <person name="Kudo C."/>
            <person name="Tonouchi A."/>
        </authorList>
    </citation>
    <scope>NUCLEOTIDE SEQUENCE [LARGE SCALE GENOMIC DNA]</scope>
    <source>
        <strain evidence="1 2">AX-7</strain>
    </source>
</reference>
<organism evidence="1 2">
    <name type="scientific">Capsulimonas corticalis</name>
    <dbReference type="NCBI Taxonomy" id="2219043"/>
    <lineage>
        <taxon>Bacteria</taxon>
        <taxon>Bacillati</taxon>
        <taxon>Armatimonadota</taxon>
        <taxon>Armatimonadia</taxon>
        <taxon>Capsulimonadales</taxon>
        <taxon>Capsulimonadaceae</taxon>
        <taxon>Capsulimonas</taxon>
    </lineage>
</organism>
<gene>
    <name evidence="1" type="ORF">CCAX7_59840</name>
</gene>
<protein>
    <submittedName>
        <fullName evidence="1">Uncharacterized protein</fullName>
    </submittedName>
</protein>
<dbReference type="InterPro" id="IPR043472">
    <property type="entry name" value="Macro_dom-like"/>
</dbReference>
<dbReference type="EMBL" id="AP025739">
    <property type="protein sequence ID" value="BDI33933.1"/>
    <property type="molecule type" value="Genomic_DNA"/>
</dbReference>
<name>A0A402CZJ1_9BACT</name>
<dbReference type="Gene3D" id="3.40.220.10">
    <property type="entry name" value="Leucine Aminopeptidase, subunit E, domain 1"/>
    <property type="match status" value="1"/>
</dbReference>
<keyword evidence="2" id="KW-1185">Reference proteome</keyword>
<dbReference type="AlphaFoldDB" id="A0A402CZJ1"/>